<dbReference type="Proteomes" id="UP000019464">
    <property type="component" value="Unassembled WGS sequence"/>
</dbReference>
<evidence type="ECO:0000313" key="2">
    <source>
        <dbReference type="Proteomes" id="UP000019464"/>
    </source>
</evidence>
<comment type="caution">
    <text evidence="1">The sequence shown here is derived from an EMBL/GenBank/DDBJ whole genome shotgun (WGS) entry which is preliminary data.</text>
</comment>
<sequence length="149" mass="17083">MRRMKQEGTVLLMVLVFISMISMVVMGSAQQAQLQQRMSVSARFHQDALIAIQLGVAELVRQYPEIMQNGINVATDSIRYEWPSDEYNAVFFSEIDYTQVEVLGSKLRFVIQGGVITHERAEVLKQVRVTLDQKNPQNVIVVRDWLELI</sequence>
<dbReference type="AlphaFoldDB" id="W9UT56"/>
<dbReference type="STRING" id="1229521.D791_02731"/>
<protein>
    <submittedName>
        <fullName evidence="1">Uncharacterized protein</fullName>
    </submittedName>
</protein>
<reference evidence="1 2" key="2">
    <citation type="journal article" date="2015" name="Syst. Appl. Microbiol.">
        <title>Nitrincola nitratireducens sp. nov. isolated from a haloalkaline crater lake.</title>
        <authorList>
            <person name="Singh A."/>
            <person name="Vaidya B."/>
            <person name="Tanuku N.R."/>
            <person name="Pinnaka A.K."/>
        </authorList>
    </citation>
    <scope>NUCLEOTIDE SEQUENCE [LARGE SCALE GENOMIC DNA]</scope>
    <source>
        <strain evidence="1 2">AK23</strain>
    </source>
</reference>
<dbReference type="RefSeq" id="WP_036512132.1">
    <property type="nucleotide sequence ID" value="NZ_AONB01000014.1"/>
</dbReference>
<name>W9UT56_9GAMM</name>
<evidence type="ECO:0000313" key="1">
    <source>
        <dbReference type="EMBL" id="EXJ10403.1"/>
    </source>
</evidence>
<organism evidence="1 2">
    <name type="scientific">Nitrincola nitratireducens</name>
    <dbReference type="NCBI Taxonomy" id="1229521"/>
    <lineage>
        <taxon>Bacteria</taxon>
        <taxon>Pseudomonadati</taxon>
        <taxon>Pseudomonadota</taxon>
        <taxon>Gammaproteobacteria</taxon>
        <taxon>Oceanospirillales</taxon>
        <taxon>Oceanospirillaceae</taxon>
        <taxon>Nitrincola</taxon>
    </lineage>
</organism>
<dbReference type="EMBL" id="AONB01000014">
    <property type="protein sequence ID" value="EXJ10403.1"/>
    <property type="molecule type" value="Genomic_DNA"/>
</dbReference>
<accession>W9UT56</accession>
<dbReference type="OrthoDB" id="9828064at2"/>
<keyword evidence="2" id="KW-1185">Reference proteome</keyword>
<reference evidence="2" key="1">
    <citation type="submission" date="2012-11" db="EMBL/GenBank/DDBJ databases">
        <authorList>
            <person name="Singh A."/>
            <person name="Pinnaka A.K."/>
            <person name="Vaidya B."/>
        </authorList>
    </citation>
    <scope>NUCLEOTIDE SEQUENCE [LARGE SCALE GENOMIC DNA]</scope>
    <source>
        <strain evidence="2">AK23</strain>
    </source>
</reference>
<gene>
    <name evidence="1" type="ORF">D791_02731</name>
</gene>
<proteinExistence type="predicted"/>